<dbReference type="OrthoDB" id="4827783at2"/>
<keyword evidence="3" id="KW-1185">Reference proteome</keyword>
<feature type="transmembrane region" description="Helical" evidence="1">
    <location>
        <begin position="15"/>
        <end position="36"/>
    </location>
</feature>
<dbReference type="RefSeq" id="WP_146929427.1">
    <property type="nucleotide sequence ID" value="NZ_BJUB01000011.1"/>
</dbReference>
<keyword evidence="1" id="KW-0472">Membrane</keyword>
<evidence type="ECO:0000313" key="2">
    <source>
        <dbReference type="EMBL" id="GEK22799.1"/>
    </source>
</evidence>
<evidence type="ECO:0000313" key="3">
    <source>
        <dbReference type="Proteomes" id="UP000321118"/>
    </source>
</evidence>
<sequence length="144" mass="14580">MTTSEPKRSLSDGRFLVACGCGLVAAGLLWLVFTIADQPDTAAGALVGGVTVIALAVAVRWWARRRGPSADGGLGRTLLGTADERDKTILTASLAWVGLAAFLANGIALAALALGADGATVIGAVQAVLIAVLVGVFVLLSRRL</sequence>
<reference evidence="2 3" key="1">
    <citation type="submission" date="2019-07" db="EMBL/GenBank/DDBJ databases">
        <title>Whole genome shotgun sequence of Cellulomonas xylanilytica NBRC 101102.</title>
        <authorList>
            <person name="Hosoyama A."/>
            <person name="Uohara A."/>
            <person name="Ohji S."/>
            <person name="Ichikawa N."/>
        </authorList>
    </citation>
    <scope>NUCLEOTIDE SEQUENCE [LARGE SCALE GENOMIC DNA]</scope>
    <source>
        <strain evidence="2 3">NBRC 101102</strain>
    </source>
</reference>
<organism evidence="2 3">
    <name type="scientific">Cellulomonas xylanilytica</name>
    <dbReference type="NCBI Taxonomy" id="233583"/>
    <lineage>
        <taxon>Bacteria</taxon>
        <taxon>Bacillati</taxon>
        <taxon>Actinomycetota</taxon>
        <taxon>Actinomycetes</taxon>
        <taxon>Micrococcales</taxon>
        <taxon>Cellulomonadaceae</taxon>
        <taxon>Cellulomonas</taxon>
    </lineage>
</organism>
<comment type="caution">
    <text evidence="2">The sequence shown here is derived from an EMBL/GenBank/DDBJ whole genome shotgun (WGS) entry which is preliminary data.</text>
</comment>
<feature type="transmembrane region" description="Helical" evidence="1">
    <location>
        <begin position="42"/>
        <end position="63"/>
    </location>
</feature>
<dbReference type="AlphaFoldDB" id="A0A510V7F5"/>
<evidence type="ECO:0000256" key="1">
    <source>
        <dbReference type="SAM" id="Phobius"/>
    </source>
</evidence>
<protein>
    <submittedName>
        <fullName evidence="2">Uncharacterized protein</fullName>
    </submittedName>
</protein>
<dbReference type="EMBL" id="BJUB01000011">
    <property type="protein sequence ID" value="GEK22799.1"/>
    <property type="molecule type" value="Genomic_DNA"/>
</dbReference>
<keyword evidence="1" id="KW-0812">Transmembrane</keyword>
<keyword evidence="1" id="KW-1133">Transmembrane helix</keyword>
<proteinExistence type="predicted"/>
<feature type="transmembrane region" description="Helical" evidence="1">
    <location>
        <begin position="121"/>
        <end position="140"/>
    </location>
</feature>
<gene>
    <name evidence="2" type="ORF">CXY01_33190</name>
</gene>
<dbReference type="Proteomes" id="UP000321118">
    <property type="component" value="Unassembled WGS sequence"/>
</dbReference>
<accession>A0A510V7F5</accession>
<name>A0A510V7F5_9CELL</name>
<feature type="transmembrane region" description="Helical" evidence="1">
    <location>
        <begin position="94"/>
        <end position="115"/>
    </location>
</feature>